<evidence type="ECO:0000256" key="1">
    <source>
        <dbReference type="ARBA" id="ARBA00022801"/>
    </source>
</evidence>
<gene>
    <name evidence="2" type="ORF">FGM00_05295</name>
</gene>
<name>A0A5B7SRC8_9FLAO</name>
<dbReference type="AlphaFoldDB" id="A0A5B7SRC8"/>
<dbReference type="GO" id="GO:0016787">
    <property type="term" value="F:hydrolase activity"/>
    <property type="evidence" value="ECO:0007669"/>
    <property type="project" value="UniProtKB-KW"/>
</dbReference>
<dbReference type="PROSITE" id="PS51257">
    <property type="entry name" value="PROKAR_LIPOPROTEIN"/>
    <property type="match status" value="1"/>
</dbReference>
<dbReference type="Proteomes" id="UP000310017">
    <property type="component" value="Chromosome"/>
</dbReference>
<keyword evidence="1" id="KW-0378">Hydrolase</keyword>
<dbReference type="SUPFAM" id="SSF55545">
    <property type="entry name" value="beta-N-acetylhexosaminidase-like domain"/>
    <property type="match status" value="1"/>
</dbReference>
<dbReference type="GO" id="GO:0005975">
    <property type="term" value="P:carbohydrate metabolic process"/>
    <property type="evidence" value="ECO:0007669"/>
    <property type="project" value="UniProtKB-ARBA"/>
</dbReference>
<organism evidence="2 3">
    <name type="scientific">Aggregatimonas sangjinii</name>
    <dbReference type="NCBI Taxonomy" id="2583587"/>
    <lineage>
        <taxon>Bacteria</taxon>
        <taxon>Pseudomonadati</taxon>
        <taxon>Bacteroidota</taxon>
        <taxon>Flavobacteriia</taxon>
        <taxon>Flavobacteriales</taxon>
        <taxon>Flavobacteriaceae</taxon>
        <taxon>Aggregatimonas</taxon>
    </lineage>
</organism>
<dbReference type="InterPro" id="IPR029018">
    <property type="entry name" value="Hex-like_dom2"/>
</dbReference>
<proteinExistence type="predicted"/>
<dbReference type="EMBL" id="CP040710">
    <property type="protein sequence ID" value="QCW99550.1"/>
    <property type="molecule type" value="Genomic_DNA"/>
</dbReference>
<evidence type="ECO:0000313" key="3">
    <source>
        <dbReference type="Proteomes" id="UP000310017"/>
    </source>
</evidence>
<sequence>MKSHPPNRLVYLFLLLLTIVSCSHKTTEVSIFAPITNPEIEFAVDELDQALASRGVTLKKSDDPGATIALSIIESDTIRHEGFEIASSQEQIQVSGIDLEGLMYGGLELAEQIRLYGIKNVKPTLQNPYMEMRGPKFNIPLDVRTPSYSDASDAGQNNIPIMWDIDFWKEYIDTMARYRYNYISLWSLHPFPSLVKVPGYEDIALDDIKRSTGEWKELYNLNGIGMGDAHILDSTETVKKITIDEKIDFWKSVMAYGKQRNIDFHLITWNIFDYGTEGKYGITDEMDNEVTKDYYRKSIKQLFVTYPDLVGIGLTTGENMKIDGKRTSAAERENWAYDTYAQGILDAAKEMPDRQFTFIHRQHQTGAKEIAEKFKPVIDTKNVEFLYCFKYAKAHIYSATEQPYHEQDNFIEDIQGMKTIWGLRNDDTYYFRWGAPDFVREFIGNMPHEVAKGIYFGSDQWIWGRDFLTKDSELSGELEIKKHWYQWLLWGRLSYNPEINNERFKALLADRFPNTDAEKLQSAWQQASMVYPVTTGFHWGRLDFQWYIEGCLSHPKPAENETGFNDVNRFISLGIHPKSGNQTIPDYVQMMISDSTTTLTTPLQVSLKLHELSDGALKELETLTEGTSKELAHTLNDIKTVSYLGKYYAHKIAGSTYLALYRETKDTAEQKKAVDELTTAFDFWKEYTAQALQRNTNPLWTNRVGHVDWKQITEWVAEDIEIANEKLH</sequence>
<dbReference type="RefSeq" id="WP_138851903.1">
    <property type="nucleotide sequence ID" value="NZ_CP040710.1"/>
</dbReference>
<dbReference type="OrthoDB" id="99887at2"/>
<accession>A0A5B7SRC8</accession>
<reference evidence="2 3" key="1">
    <citation type="submission" date="2019-05" db="EMBL/GenBank/DDBJ databases">
        <title>Genome sequencing of F202Z8.</title>
        <authorList>
            <person name="Kwon Y.M."/>
        </authorList>
    </citation>
    <scope>NUCLEOTIDE SEQUENCE [LARGE SCALE GENOMIC DNA]</scope>
    <source>
        <strain evidence="2 3">F202Z8</strain>
    </source>
</reference>
<protein>
    <submittedName>
        <fullName evidence="2">Carbohydrate-binding family 6 protein</fullName>
    </submittedName>
</protein>
<keyword evidence="3" id="KW-1185">Reference proteome</keyword>
<evidence type="ECO:0000313" key="2">
    <source>
        <dbReference type="EMBL" id="QCW99550.1"/>
    </source>
</evidence>
<dbReference type="KEGG" id="asag:FGM00_05295"/>